<dbReference type="GO" id="GO:0006357">
    <property type="term" value="P:regulation of transcription by RNA polymerase II"/>
    <property type="evidence" value="ECO:0007669"/>
    <property type="project" value="TreeGrafter"/>
</dbReference>
<feature type="compositionally biased region" description="Pro residues" evidence="1">
    <location>
        <begin position="657"/>
        <end position="675"/>
    </location>
</feature>
<feature type="compositionally biased region" description="Low complexity" evidence="1">
    <location>
        <begin position="600"/>
        <end position="614"/>
    </location>
</feature>
<dbReference type="InParanoid" id="A8NC97"/>
<dbReference type="CDD" id="cd00167">
    <property type="entry name" value="SANT"/>
    <property type="match status" value="1"/>
</dbReference>
<feature type="domain" description="SANT" evidence="2">
    <location>
        <begin position="472"/>
        <end position="523"/>
    </location>
</feature>
<dbReference type="RefSeq" id="XP_001832441.2">
    <property type="nucleotide sequence ID" value="XM_001832389.2"/>
</dbReference>
<feature type="compositionally biased region" description="Polar residues" evidence="1">
    <location>
        <begin position="741"/>
        <end position="774"/>
    </location>
</feature>
<feature type="compositionally biased region" description="Basic and acidic residues" evidence="1">
    <location>
        <begin position="160"/>
        <end position="170"/>
    </location>
</feature>
<feature type="compositionally biased region" description="Polar residues" evidence="1">
    <location>
        <begin position="112"/>
        <end position="127"/>
    </location>
</feature>
<dbReference type="SMART" id="SM00717">
    <property type="entry name" value="SANT"/>
    <property type="match status" value="1"/>
</dbReference>
<feature type="compositionally biased region" description="Polar residues" evidence="1">
    <location>
        <begin position="207"/>
        <end position="218"/>
    </location>
</feature>
<evidence type="ECO:0000313" key="3">
    <source>
        <dbReference type="EMBL" id="EAU89370.2"/>
    </source>
</evidence>
<dbReference type="EMBL" id="AACS02000009">
    <property type="protein sequence ID" value="EAU89370.2"/>
    <property type="molecule type" value="Genomic_DNA"/>
</dbReference>
<protein>
    <recommendedName>
        <fullName evidence="2">SANT domain-containing protein</fullName>
    </recommendedName>
</protein>
<dbReference type="eggNOG" id="KOG1878">
    <property type="taxonomic scope" value="Eukaryota"/>
</dbReference>
<dbReference type="KEGG" id="cci:CC1G_11066"/>
<keyword evidence="4" id="KW-1185">Reference proteome</keyword>
<dbReference type="InterPro" id="IPR017884">
    <property type="entry name" value="SANT_dom"/>
</dbReference>
<sequence>MSRLNVGKNSVPPPPDVPNGSTRVEESIRSVPAVLPSSTASSRPSSTASTPPPPQFNGPQALLANRFKAAQISSPAPSSPLSSSVVPGENAPEIAKSPLAEEPKTEKRTESPEVSSGIQPSANNSLNGHAPSSGARVEPAPATQTDEAPSKPPAPADDTAGAKDDDKLMEPAKSPPPPSSTREPDQTPATELPPPREPSPPPPPVTQIKSTSFTFQSRSDVRPPQPTPVFEANDEPRLERQVLLELQPIFPRDALPTEQKPSLTNPKSKEEALRAVVMTRLLCDHQTRDELVNPVLMANRALVDSTPDPRPTAESTPDKLIAEVHRKLDESIDFATIRPSLAEHFEQRQNLVNDKVSRLSAEYLALHRKWKAHCSALNALQRSQGPESDHLLHGRTTRRTSAFTDTVRSDLEMEQVIASLGVDDLTDPNYLSSRNAATIPDMISVTEGKVDFLFDDSNHLVENPAEYYAPHTGIDDWTEEEKRIFLDRYAMYPKQFGLIAEGLPHKTAAQCVDYYYLHKKRMIDFRKVVSQLTKGRRKRGGAKKKSGALLADIAQHDAEVGKSDHLSNFIVPSRVAKPGRRRGRASAVAKTPHSGTPAGTTPQPEAVPPAAATAELRPPSDVRQSRSEETPVATPTPEPESRAKRTTRKPASTQPSTPAPPPPPPVSAPPAPAPAPSISTPVPVPATQPRSETVSAPPEPEQPKPRNRKRGRKQVKSAAIIEDDTTPPPEAPKPLPSDEPTSISVALRASTSKGSSRITPASEQESEMSQSDWP</sequence>
<dbReference type="SUPFAM" id="SSF46689">
    <property type="entry name" value="Homeodomain-like"/>
    <property type="match status" value="1"/>
</dbReference>
<gene>
    <name evidence="3" type="ORF">CC1G_11066</name>
</gene>
<dbReference type="Pfam" id="PF00249">
    <property type="entry name" value="Myb_DNA-binding"/>
    <property type="match status" value="1"/>
</dbReference>
<accession>A8NC97</accession>
<dbReference type="AlphaFoldDB" id="A8NC97"/>
<feature type="region of interest" description="Disordered" evidence="1">
    <location>
        <begin position="1"/>
        <end position="231"/>
    </location>
</feature>
<dbReference type="Proteomes" id="UP000001861">
    <property type="component" value="Unassembled WGS sequence"/>
</dbReference>
<organism evidence="3 4">
    <name type="scientific">Coprinopsis cinerea (strain Okayama-7 / 130 / ATCC MYA-4618 / FGSC 9003)</name>
    <name type="common">Inky cap fungus</name>
    <name type="synonym">Hormographiella aspergillata</name>
    <dbReference type="NCBI Taxonomy" id="240176"/>
    <lineage>
        <taxon>Eukaryota</taxon>
        <taxon>Fungi</taxon>
        <taxon>Dikarya</taxon>
        <taxon>Basidiomycota</taxon>
        <taxon>Agaricomycotina</taxon>
        <taxon>Agaricomycetes</taxon>
        <taxon>Agaricomycetidae</taxon>
        <taxon>Agaricales</taxon>
        <taxon>Agaricineae</taxon>
        <taxon>Psathyrellaceae</taxon>
        <taxon>Coprinopsis</taxon>
    </lineage>
</organism>
<reference evidence="3 4" key="1">
    <citation type="journal article" date="2010" name="Proc. Natl. Acad. Sci. U.S.A.">
        <title>Insights into evolution of multicellular fungi from the assembled chromosomes of the mushroom Coprinopsis cinerea (Coprinus cinereus).</title>
        <authorList>
            <person name="Stajich J.E."/>
            <person name="Wilke S.K."/>
            <person name="Ahren D."/>
            <person name="Au C.H."/>
            <person name="Birren B.W."/>
            <person name="Borodovsky M."/>
            <person name="Burns C."/>
            <person name="Canback B."/>
            <person name="Casselton L.A."/>
            <person name="Cheng C.K."/>
            <person name="Deng J."/>
            <person name="Dietrich F.S."/>
            <person name="Fargo D.C."/>
            <person name="Farman M.L."/>
            <person name="Gathman A.C."/>
            <person name="Goldberg J."/>
            <person name="Guigo R."/>
            <person name="Hoegger P.J."/>
            <person name="Hooker J.B."/>
            <person name="Huggins A."/>
            <person name="James T.Y."/>
            <person name="Kamada T."/>
            <person name="Kilaru S."/>
            <person name="Kodira C."/>
            <person name="Kues U."/>
            <person name="Kupfer D."/>
            <person name="Kwan H.S."/>
            <person name="Lomsadze A."/>
            <person name="Li W."/>
            <person name="Lilly W.W."/>
            <person name="Ma L.J."/>
            <person name="Mackey A.J."/>
            <person name="Manning G."/>
            <person name="Martin F."/>
            <person name="Muraguchi H."/>
            <person name="Natvig D.O."/>
            <person name="Palmerini H."/>
            <person name="Ramesh M.A."/>
            <person name="Rehmeyer C.J."/>
            <person name="Roe B.A."/>
            <person name="Shenoy N."/>
            <person name="Stanke M."/>
            <person name="Ter-Hovhannisyan V."/>
            <person name="Tunlid A."/>
            <person name="Velagapudi R."/>
            <person name="Vision T.J."/>
            <person name="Zeng Q."/>
            <person name="Zolan M.E."/>
            <person name="Pukkila P.J."/>
        </authorList>
    </citation>
    <scope>NUCLEOTIDE SEQUENCE [LARGE SCALE GENOMIC DNA]</scope>
    <source>
        <strain evidence="4">Okayama-7 / 130 / ATCC MYA-4618 / FGSC 9003</strain>
    </source>
</reference>
<feature type="compositionally biased region" description="Low complexity" evidence="1">
    <location>
        <begin position="676"/>
        <end position="687"/>
    </location>
</feature>
<evidence type="ECO:0000256" key="1">
    <source>
        <dbReference type="SAM" id="MobiDB-lite"/>
    </source>
</evidence>
<feature type="compositionally biased region" description="Pro residues" evidence="1">
    <location>
        <begin position="726"/>
        <end position="737"/>
    </location>
</feature>
<dbReference type="STRING" id="240176.A8NC97"/>
<dbReference type="GO" id="GO:0034967">
    <property type="term" value="C:Set3 complex"/>
    <property type="evidence" value="ECO:0007669"/>
    <property type="project" value="TreeGrafter"/>
</dbReference>
<feature type="compositionally biased region" description="Low complexity" evidence="1">
    <location>
        <begin position="73"/>
        <end position="87"/>
    </location>
</feature>
<dbReference type="InterPro" id="IPR001005">
    <property type="entry name" value="SANT/Myb"/>
</dbReference>
<feature type="compositionally biased region" description="Basic residues" evidence="1">
    <location>
        <begin position="705"/>
        <end position="715"/>
    </location>
</feature>
<feature type="compositionally biased region" description="Low complexity" evidence="1">
    <location>
        <begin position="36"/>
        <end position="49"/>
    </location>
</feature>
<evidence type="ECO:0000259" key="2">
    <source>
        <dbReference type="PROSITE" id="PS51293"/>
    </source>
</evidence>
<evidence type="ECO:0000313" key="4">
    <source>
        <dbReference type="Proteomes" id="UP000001861"/>
    </source>
</evidence>
<dbReference type="VEuPathDB" id="FungiDB:CC1G_11066"/>
<dbReference type="PANTHER" id="PTHR13992:SF39">
    <property type="entry name" value="SMRTER, ISOFORM G"/>
    <property type="match status" value="1"/>
</dbReference>
<dbReference type="PROSITE" id="PS51293">
    <property type="entry name" value="SANT"/>
    <property type="match status" value="1"/>
</dbReference>
<dbReference type="OrthoDB" id="10258692at2759"/>
<dbReference type="Gene3D" id="1.10.10.60">
    <property type="entry name" value="Homeodomain-like"/>
    <property type="match status" value="1"/>
</dbReference>
<dbReference type="PANTHER" id="PTHR13992">
    <property type="entry name" value="NUCLEAR RECEPTOR CO-REPRESSOR RELATED NCOR"/>
    <property type="match status" value="1"/>
</dbReference>
<feature type="region of interest" description="Disordered" evidence="1">
    <location>
        <begin position="571"/>
        <end position="774"/>
    </location>
</feature>
<dbReference type="HOGENOM" id="CLU_361305_0_0_1"/>
<feature type="compositionally biased region" description="Pro residues" evidence="1">
    <location>
        <begin position="191"/>
        <end position="205"/>
    </location>
</feature>
<dbReference type="GeneID" id="6008928"/>
<proteinExistence type="predicted"/>
<feature type="compositionally biased region" description="Basic and acidic residues" evidence="1">
    <location>
        <begin position="618"/>
        <end position="629"/>
    </location>
</feature>
<dbReference type="InterPro" id="IPR051571">
    <property type="entry name" value="N-CoR_corepressor"/>
</dbReference>
<feature type="compositionally biased region" description="Basic and acidic residues" evidence="1">
    <location>
        <begin position="99"/>
        <end position="111"/>
    </location>
</feature>
<dbReference type="InterPro" id="IPR009057">
    <property type="entry name" value="Homeodomain-like_sf"/>
</dbReference>
<comment type="caution">
    <text evidence="3">The sequence shown here is derived from an EMBL/GenBank/DDBJ whole genome shotgun (WGS) entry which is preliminary data.</text>
</comment>
<dbReference type="OMA" id="HPKNYGV"/>
<name>A8NC97_COPC7</name>